<accession>A0ACC2SD58</accession>
<keyword evidence="2" id="KW-1185">Reference proteome</keyword>
<evidence type="ECO:0000313" key="1">
    <source>
        <dbReference type="EMBL" id="KAJ9060339.1"/>
    </source>
</evidence>
<gene>
    <name evidence="1" type="ORF">DSO57_1031886</name>
</gene>
<protein>
    <submittedName>
        <fullName evidence="1">Uncharacterized protein</fullName>
    </submittedName>
</protein>
<dbReference type="EMBL" id="QTSX02005204">
    <property type="protein sequence ID" value="KAJ9060339.1"/>
    <property type="molecule type" value="Genomic_DNA"/>
</dbReference>
<evidence type="ECO:0000313" key="2">
    <source>
        <dbReference type="Proteomes" id="UP001165960"/>
    </source>
</evidence>
<dbReference type="Proteomes" id="UP001165960">
    <property type="component" value="Unassembled WGS sequence"/>
</dbReference>
<comment type="caution">
    <text evidence="1">The sequence shown here is derived from an EMBL/GenBank/DDBJ whole genome shotgun (WGS) entry which is preliminary data.</text>
</comment>
<reference evidence="1" key="1">
    <citation type="submission" date="2022-04" db="EMBL/GenBank/DDBJ databases">
        <title>Genome of the entomopathogenic fungus Entomophthora muscae.</title>
        <authorList>
            <person name="Elya C."/>
            <person name="Lovett B.R."/>
            <person name="Lee E."/>
            <person name="Macias A.M."/>
            <person name="Hajek A.E."/>
            <person name="De Bivort B.L."/>
            <person name="Kasson M.T."/>
            <person name="De Fine Licht H.H."/>
            <person name="Stajich J.E."/>
        </authorList>
    </citation>
    <scope>NUCLEOTIDE SEQUENCE</scope>
    <source>
        <strain evidence="1">Berkeley</strain>
    </source>
</reference>
<name>A0ACC2SD58_9FUNG</name>
<organism evidence="1 2">
    <name type="scientific">Entomophthora muscae</name>
    <dbReference type="NCBI Taxonomy" id="34485"/>
    <lineage>
        <taxon>Eukaryota</taxon>
        <taxon>Fungi</taxon>
        <taxon>Fungi incertae sedis</taxon>
        <taxon>Zoopagomycota</taxon>
        <taxon>Entomophthoromycotina</taxon>
        <taxon>Entomophthoromycetes</taxon>
        <taxon>Entomophthorales</taxon>
        <taxon>Entomophthoraceae</taxon>
        <taxon>Entomophthora</taxon>
    </lineage>
</organism>
<sequence length="108" mass="11401">MALARTDAAPEPTFHPPSPGCEPSEVESFRGRNLGGELFSWGDCSKSPASPSSDLGRDFGMGRTSKLGSRGLILECEELGVGGMSTGFAFGRGGSLSRRWSNSDSIRM</sequence>
<proteinExistence type="predicted"/>